<evidence type="ECO:0000313" key="9">
    <source>
        <dbReference type="Proteomes" id="UP001162541"/>
    </source>
</evidence>
<protein>
    <recommendedName>
        <fullName evidence="10">Translin-associated protein X</fullName>
    </recommendedName>
</protein>
<dbReference type="Gene3D" id="1.20.58.190">
    <property type="entry name" value="Translin, domain 1"/>
    <property type="match status" value="1"/>
</dbReference>
<evidence type="ECO:0000256" key="4">
    <source>
        <dbReference type="ARBA" id="ARBA00022490"/>
    </source>
</evidence>
<name>A0A176VNB3_MARPO</name>
<gene>
    <name evidence="7" type="ORF">AXG93_2550s1290</name>
    <name evidence="6" type="ORF">Mp_7g14010</name>
</gene>
<dbReference type="Proteomes" id="UP001162541">
    <property type="component" value="Chromosome 7"/>
</dbReference>
<dbReference type="Proteomes" id="UP000077202">
    <property type="component" value="Unassembled WGS sequence"/>
</dbReference>
<dbReference type="GO" id="GO:0005634">
    <property type="term" value="C:nucleus"/>
    <property type="evidence" value="ECO:0007669"/>
    <property type="project" value="UniProtKB-SubCell"/>
</dbReference>
<keyword evidence="4" id="KW-0963">Cytoplasm</keyword>
<dbReference type="SUPFAM" id="SSF74784">
    <property type="entry name" value="Translin"/>
    <property type="match status" value="1"/>
</dbReference>
<organism evidence="7 8">
    <name type="scientific">Marchantia polymorpha subsp. ruderalis</name>
    <dbReference type="NCBI Taxonomy" id="1480154"/>
    <lineage>
        <taxon>Eukaryota</taxon>
        <taxon>Viridiplantae</taxon>
        <taxon>Streptophyta</taxon>
        <taxon>Embryophyta</taxon>
        <taxon>Marchantiophyta</taxon>
        <taxon>Marchantiopsida</taxon>
        <taxon>Marchantiidae</taxon>
        <taxon>Marchantiales</taxon>
        <taxon>Marchantiaceae</taxon>
        <taxon>Marchantia</taxon>
    </lineage>
</organism>
<accession>A0A176VNB3</accession>
<comment type="subcellular location">
    <subcellularLocation>
        <location evidence="2">Cytoplasm</location>
    </subcellularLocation>
    <subcellularLocation>
        <location evidence="1">Nucleus</location>
    </subcellularLocation>
</comment>
<keyword evidence="5" id="KW-0539">Nucleus</keyword>
<evidence type="ECO:0000313" key="6">
    <source>
        <dbReference type="EMBL" id="BBN17369.1"/>
    </source>
</evidence>
<dbReference type="AlphaFoldDB" id="A0A176VNB3"/>
<dbReference type="EMBL" id="LVLJ01003342">
    <property type="protein sequence ID" value="OAE21791.1"/>
    <property type="molecule type" value="Genomic_DNA"/>
</dbReference>
<evidence type="ECO:0008006" key="10">
    <source>
        <dbReference type="Google" id="ProtNLM"/>
    </source>
</evidence>
<dbReference type="Pfam" id="PF01997">
    <property type="entry name" value="Translin"/>
    <property type="match status" value="1"/>
</dbReference>
<dbReference type="InterPro" id="IPR016068">
    <property type="entry name" value="Translin_N"/>
</dbReference>
<comment type="similarity">
    <text evidence="3">Belongs to the translin family.</text>
</comment>
<dbReference type="InterPro" id="IPR036081">
    <property type="entry name" value="Translin_sf"/>
</dbReference>
<reference evidence="9" key="3">
    <citation type="journal article" date="2020" name="Curr. Biol.">
        <title>Chromatin organization in early land plants reveals an ancestral association between H3K27me3, transposons, and constitutive heterochromatin.</title>
        <authorList>
            <person name="Montgomery S.A."/>
            <person name="Tanizawa Y."/>
            <person name="Galik B."/>
            <person name="Wang N."/>
            <person name="Ito T."/>
            <person name="Mochizuki T."/>
            <person name="Akimcheva S."/>
            <person name="Bowman J.L."/>
            <person name="Cognat V."/>
            <person name="Marechal-Drouard L."/>
            <person name="Ekker H."/>
            <person name="Hong S.F."/>
            <person name="Kohchi T."/>
            <person name="Lin S.S."/>
            <person name="Liu L.D."/>
            <person name="Nakamura Y."/>
            <person name="Valeeva L.R."/>
            <person name="Shakirov E.V."/>
            <person name="Shippen D.E."/>
            <person name="Wei W.L."/>
            <person name="Yagura M."/>
            <person name="Yamaoka S."/>
            <person name="Yamato K.T."/>
            <person name="Liu C."/>
            <person name="Berger F."/>
        </authorList>
    </citation>
    <scope>NUCLEOTIDE SEQUENCE [LARGE SCALE GENOMIC DNA]</scope>
    <source>
        <strain evidence="9">Tak-1</strain>
    </source>
</reference>
<dbReference type="GO" id="GO:0005737">
    <property type="term" value="C:cytoplasm"/>
    <property type="evidence" value="ECO:0007669"/>
    <property type="project" value="UniProtKB-SubCell"/>
</dbReference>
<proteinExistence type="inferred from homology"/>
<dbReference type="PANTHER" id="PTHR10741">
    <property type="entry name" value="TRANSLIN AND TRANSLIN ASSOCIATED PROTEIN X"/>
    <property type="match status" value="1"/>
</dbReference>
<evidence type="ECO:0000313" key="7">
    <source>
        <dbReference type="EMBL" id="OAE21791.1"/>
    </source>
</evidence>
<reference evidence="6" key="2">
    <citation type="journal article" date="2019" name="Curr. Biol.">
        <title>Chromatin organization in early land plants reveals an ancestral association between H3K27me3, transposons, and constitutive heterochromatin.</title>
        <authorList>
            <person name="Montgomery S.A."/>
            <person name="Tanizawa Y."/>
            <person name="Galik B."/>
            <person name="Wang N."/>
            <person name="Ito T."/>
            <person name="Mochizuki T."/>
            <person name="Akimcheva S."/>
            <person name="Bowman J."/>
            <person name="Cognat V."/>
            <person name="Drouard L."/>
            <person name="Ekker H."/>
            <person name="Houng S."/>
            <person name="Kohchi T."/>
            <person name="Lin S."/>
            <person name="Liu L.D."/>
            <person name="Nakamura Y."/>
            <person name="Valeeva L.R."/>
            <person name="Shakirov E.V."/>
            <person name="Shippen D.E."/>
            <person name="Wei W."/>
            <person name="Yagura M."/>
            <person name="Yamaoka S."/>
            <person name="Yamato K.T."/>
            <person name="Liu C."/>
            <person name="Berger F."/>
        </authorList>
    </citation>
    <scope>NUCLEOTIDE SEQUENCE [LARGE SCALE GENOMIC DNA]</scope>
    <source>
        <strain evidence="6">Tak-1</strain>
    </source>
</reference>
<evidence type="ECO:0000256" key="5">
    <source>
        <dbReference type="ARBA" id="ARBA00023242"/>
    </source>
</evidence>
<keyword evidence="8" id="KW-1185">Reference proteome</keyword>
<dbReference type="Gene3D" id="1.20.58.200">
    <property type="entry name" value="Translin, domain 2"/>
    <property type="match status" value="1"/>
</dbReference>
<evidence type="ECO:0000256" key="2">
    <source>
        <dbReference type="ARBA" id="ARBA00004496"/>
    </source>
</evidence>
<evidence type="ECO:0000256" key="1">
    <source>
        <dbReference type="ARBA" id="ARBA00004123"/>
    </source>
</evidence>
<dbReference type="CDD" id="cd14820">
    <property type="entry name" value="TRAX"/>
    <property type="match status" value="1"/>
</dbReference>
<dbReference type="GO" id="GO:0043565">
    <property type="term" value="F:sequence-specific DNA binding"/>
    <property type="evidence" value="ECO:0007669"/>
    <property type="project" value="InterPro"/>
</dbReference>
<dbReference type="FunFam" id="1.20.58.200:FF:000001">
    <property type="entry name" value="Translin-associated factor X"/>
    <property type="match status" value="1"/>
</dbReference>
<reference evidence="7 8" key="1">
    <citation type="submission" date="2016-03" db="EMBL/GenBank/DDBJ databases">
        <title>Mechanisms controlling the formation of the plant cell surface in tip-growing cells are functionally conserved among land plants.</title>
        <authorList>
            <person name="Honkanen S."/>
            <person name="Jones V.A."/>
            <person name="Morieri G."/>
            <person name="Champion C."/>
            <person name="Hetherington A.J."/>
            <person name="Kelly S."/>
            <person name="Saint-Marcoux D."/>
            <person name="Proust H."/>
            <person name="Prescott H."/>
            <person name="Dolan L."/>
        </authorList>
    </citation>
    <scope>NUCLEOTIDE SEQUENCE [LARGE SCALE GENOMIC DNA]</scope>
    <source>
        <strain evidence="8">cv. Tak-1 and cv. Tak-2</strain>
        <tissue evidence="7">Whole gametophyte</tissue>
    </source>
</reference>
<evidence type="ECO:0000256" key="3">
    <source>
        <dbReference type="ARBA" id="ARBA00005902"/>
    </source>
</evidence>
<sequence length="257" mass="28842">MASEDIAERALGKKPRIMAEESPLQSKFQEIGRALDLMNEKRERLVKASRDITIHSKKVIFAVHRVSGINKTAMLEQAERDLSAVRTNQVTRLAKELQGNDYWKFRRAYSPGLQEFVEAATTVEFVKSGQLLTLQQLNQSFANIKDAANKPFEVSIPDYILGVGDLTGELMRLAVSGIAAGERQAAISVCNLIRGLYEGFSMLPALQDNIRDWKTKSDVMLQSLIKVETACYNVHVRGLEYPPEMLASEFEYGEDDL</sequence>
<dbReference type="EMBL" id="AP019872">
    <property type="protein sequence ID" value="BBN17369.1"/>
    <property type="molecule type" value="Genomic_DNA"/>
</dbReference>
<dbReference type="InterPro" id="IPR002848">
    <property type="entry name" value="Translin_fam"/>
</dbReference>
<dbReference type="InterPro" id="IPR016069">
    <property type="entry name" value="Translin_C"/>
</dbReference>
<evidence type="ECO:0000313" key="8">
    <source>
        <dbReference type="Proteomes" id="UP000077202"/>
    </source>
</evidence>